<dbReference type="GO" id="GO:0016853">
    <property type="term" value="F:isomerase activity"/>
    <property type="evidence" value="ECO:0007669"/>
    <property type="project" value="UniProtKB-KW"/>
</dbReference>
<keyword evidence="3" id="KW-0413">Isomerase</keyword>
<dbReference type="Proteomes" id="UP000308365">
    <property type="component" value="Unassembled WGS sequence"/>
</dbReference>
<evidence type="ECO:0000256" key="2">
    <source>
        <dbReference type="ARBA" id="ARBA00022842"/>
    </source>
</evidence>
<evidence type="ECO:0000256" key="1">
    <source>
        <dbReference type="ARBA" id="ARBA00022723"/>
    </source>
</evidence>
<dbReference type="Gene3D" id="3.40.120.10">
    <property type="entry name" value="Alpha-D-Glucose-1,6-Bisphosphate, subunit A, domain 3"/>
    <property type="match status" value="1"/>
</dbReference>
<keyword evidence="2" id="KW-0460">Magnesium</keyword>
<evidence type="ECO:0000256" key="3">
    <source>
        <dbReference type="ARBA" id="ARBA00023235"/>
    </source>
</evidence>
<dbReference type="AlphaFoldDB" id="A0A4U1EF89"/>
<proteinExistence type="predicted"/>
<protein>
    <submittedName>
        <fullName evidence="4">Uncharacterized protein</fullName>
    </submittedName>
</protein>
<evidence type="ECO:0000313" key="4">
    <source>
        <dbReference type="EMBL" id="TKC34196.1"/>
    </source>
</evidence>
<reference evidence="5" key="1">
    <citation type="journal article" date="2019" name="IScience">
        <title>Narwhal Genome Reveals Long-Term Low Genetic Diversity despite Current Large Abundance Size.</title>
        <authorList>
            <person name="Westbury M.V."/>
            <person name="Petersen B."/>
            <person name="Garde E."/>
            <person name="Heide-Jorgensen M.P."/>
            <person name="Lorenzen E.D."/>
        </authorList>
    </citation>
    <scope>NUCLEOTIDE SEQUENCE [LARGE SCALE GENOMIC DNA]</scope>
</reference>
<comment type="caution">
    <text evidence="4">The sequence shown here is derived from an EMBL/GenBank/DDBJ whole genome shotgun (WGS) entry which is preliminary data.</text>
</comment>
<evidence type="ECO:0000313" key="5">
    <source>
        <dbReference type="Proteomes" id="UP000308365"/>
    </source>
</evidence>
<dbReference type="GO" id="GO:0046872">
    <property type="term" value="F:metal ion binding"/>
    <property type="evidence" value="ECO:0007669"/>
    <property type="project" value="UniProtKB-KW"/>
</dbReference>
<dbReference type="PANTHER" id="PTHR45745:SF2">
    <property type="entry name" value="GLUCOSE 1,6-BISPHOSPHATE SYNTHASE"/>
    <property type="match status" value="1"/>
</dbReference>
<accession>A0A4U1EF89</accession>
<dbReference type="GO" id="GO:0005634">
    <property type="term" value="C:nucleus"/>
    <property type="evidence" value="ECO:0007669"/>
    <property type="project" value="TreeGrafter"/>
</dbReference>
<dbReference type="GO" id="GO:0047933">
    <property type="term" value="F:glucose-1,6-bisphosphate synthase activity"/>
    <property type="evidence" value="ECO:0007669"/>
    <property type="project" value="TreeGrafter"/>
</dbReference>
<dbReference type="EMBL" id="RWIC01002004">
    <property type="protein sequence ID" value="TKC34196.1"/>
    <property type="molecule type" value="Genomic_DNA"/>
</dbReference>
<name>A0A4U1EF89_MONMO</name>
<keyword evidence="1" id="KW-0479">Metal-binding</keyword>
<organism evidence="4 5">
    <name type="scientific">Monodon monoceros</name>
    <name type="common">Narwhal</name>
    <name type="synonym">Ceratodon monodon</name>
    <dbReference type="NCBI Taxonomy" id="40151"/>
    <lineage>
        <taxon>Eukaryota</taxon>
        <taxon>Metazoa</taxon>
        <taxon>Chordata</taxon>
        <taxon>Craniata</taxon>
        <taxon>Vertebrata</taxon>
        <taxon>Euteleostomi</taxon>
        <taxon>Mammalia</taxon>
        <taxon>Eutheria</taxon>
        <taxon>Laurasiatheria</taxon>
        <taxon>Artiodactyla</taxon>
        <taxon>Whippomorpha</taxon>
        <taxon>Cetacea</taxon>
        <taxon>Odontoceti</taxon>
        <taxon>Monodontidae</taxon>
        <taxon>Monodon</taxon>
    </lineage>
</organism>
<gene>
    <name evidence="4" type="ORF">EI555_004752</name>
</gene>
<sequence length="261" mass="30227">MITASHNCKEENRQRVYWETGHYRRHMEDLKKTDFHRESNSKTTLKCVHISFHGVGHDYVQLTLHVFGFKIPIPLPEQKDPDPDFSTIKCPNMKESPSADQLAVAELQEDGQWKVFTGNELATLFEILPDFKWLGSRIKDLENGKEVIIAFKKSIAFLCGTSILNKDGVCEKYDYHISKTSYILCFDLTTNKCIFESLHNFDSLKEYPSYCIHGTLPVNMTAASLIRNKQDKTKDKVLCREAHIIQPECRCLTERRIEEIH</sequence>
<dbReference type="PANTHER" id="PTHR45745">
    <property type="entry name" value="PHOSPHOMANNOMUTASE 45A"/>
    <property type="match status" value="1"/>
</dbReference>